<dbReference type="SUPFAM" id="SSF57783">
    <property type="entry name" value="Zinc beta-ribbon"/>
    <property type="match status" value="1"/>
</dbReference>
<keyword evidence="1" id="KW-0812">Transmembrane</keyword>
<evidence type="ECO:0000256" key="1">
    <source>
        <dbReference type="SAM" id="Phobius"/>
    </source>
</evidence>
<feature type="domain" description="Restriction endonuclease type IV Mrr" evidence="2">
    <location>
        <begin position="107"/>
        <end position="218"/>
    </location>
</feature>
<dbReference type="SUPFAM" id="SSF52980">
    <property type="entry name" value="Restriction endonuclease-like"/>
    <property type="match status" value="1"/>
</dbReference>
<dbReference type="RefSeq" id="WP_092117939.1">
    <property type="nucleotide sequence ID" value="NZ_FMXO01000005.1"/>
</dbReference>
<evidence type="ECO:0000313" key="4">
    <source>
        <dbReference type="Proteomes" id="UP000198771"/>
    </source>
</evidence>
<dbReference type="GO" id="GO:0009307">
    <property type="term" value="P:DNA restriction-modification system"/>
    <property type="evidence" value="ECO:0007669"/>
    <property type="project" value="InterPro"/>
</dbReference>
<dbReference type="GO" id="GO:0015666">
    <property type="term" value="F:restriction endodeoxyribonuclease activity"/>
    <property type="evidence" value="ECO:0007669"/>
    <property type="project" value="TreeGrafter"/>
</dbReference>
<dbReference type="AlphaFoldDB" id="A0A1G6BHZ2"/>
<evidence type="ECO:0000313" key="3">
    <source>
        <dbReference type="EMBL" id="SDB20198.1"/>
    </source>
</evidence>
<accession>A0A1G6BHZ2</accession>
<name>A0A1G6BHZ2_9BACT</name>
<dbReference type="PANTHER" id="PTHR30015">
    <property type="entry name" value="MRR RESTRICTION SYSTEM PROTEIN"/>
    <property type="match status" value="1"/>
</dbReference>
<dbReference type="InterPro" id="IPR011856">
    <property type="entry name" value="tRNA_endonuc-like_dom_sf"/>
</dbReference>
<dbReference type="InterPro" id="IPR052906">
    <property type="entry name" value="Type_IV_Methyl-Rstrct_Enzyme"/>
</dbReference>
<dbReference type="Gene3D" id="3.30.65.10">
    <property type="entry name" value="Bacterial Topoisomerase I, domain 1"/>
    <property type="match status" value="1"/>
</dbReference>
<reference evidence="3 4" key="1">
    <citation type="submission" date="2016-10" db="EMBL/GenBank/DDBJ databases">
        <authorList>
            <person name="de Groot N.N."/>
        </authorList>
    </citation>
    <scope>NUCLEOTIDE SEQUENCE [LARGE SCALE GENOMIC DNA]</scope>
    <source>
        <strain evidence="3 4">ASO4-2</strain>
    </source>
</reference>
<gene>
    <name evidence="3" type="ORF">SAMN05660653_00955</name>
</gene>
<organism evidence="3 4">
    <name type="scientific">Desulfonatronum thiosulfatophilum</name>
    <dbReference type="NCBI Taxonomy" id="617002"/>
    <lineage>
        <taxon>Bacteria</taxon>
        <taxon>Pseudomonadati</taxon>
        <taxon>Thermodesulfobacteriota</taxon>
        <taxon>Desulfovibrionia</taxon>
        <taxon>Desulfovibrionales</taxon>
        <taxon>Desulfonatronaceae</taxon>
        <taxon>Desulfonatronum</taxon>
    </lineage>
</organism>
<dbReference type="Pfam" id="PF04471">
    <property type="entry name" value="Mrr_cat"/>
    <property type="match status" value="1"/>
</dbReference>
<dbReference type="PANTHER" id="PTHR30015:SF7">
    <property type="entry name" value="TYPE IV METHYL-DIRECTED RESTRICTION ENZYME ECOKMRR"/>
    <property type="match status" value="1"/>
</dbReference>
<keyword evidence="4" id="KW-1185">Reference proteome</keyword>
<evidence type="ECO:0000259" key="2">
    <source>
        <dbReference type="Pfam" id="PF04471"/>
    </source>
</evidence>
<keyword evidence="1" id="KW-1133">Transmembrane helix</keyword>
<keyword evidence="1" id="KW-0472">Membrane</keyword>
<protein>
    <submittedName>
        <fullName evidence="3">Restriction system protein</fullName>
    </submittedName>
</protein>
<dbReference type="Proteomes" id="UP000198771">
    <property type="component" value="Unassembled WGS sequence"/>
</dbReference>
<dbReference type="OrthoDB" id="9804262at2"/>
<proteinExistence type="predicted"/>
<dbReference type="EMBL" id="FMXO01000005">
    <property type="protein sequence ID" value="SDB20198.1"/>
    <property type="molecule type" value="Genomic_DNA"/>
</dbReference>
<dbReference type="InterPro" id="IPR011335">
    <property type="entry name" value="Restrct_endonuc-II-like"/>
</dbReference>
<feature type="transmembrane region" description="Helical" evidence="1">
    <location>
        <begin position="21"/>
        <end position="39"/>
    </location>
</feature>
<dbReference type="STRING" id="617002.SAMN05660653_00955"/>
<dbReference type="Gene3D" id="3.40.1350.10">
    <property type="match status" value="1"/>
</dbReference>
<feature type="transmembrane region" description="Helical" evidence="1">
    <location>
        <begin position="71"/>
        <end position="89"/>
    </location>
</feature>
<dbReference type="GO" id="GO:0003677">
    <property type="term" value="F:DNA binding"/>
    <property type="evidence" value="ECO:0007669"/>
    <property type="project" value="InterPro"/>
</dbReference>
<dbReference type="InterPro" id="IPR007560">
    <property type="entry name" value="Restrct_endonuc_IV_Mrr"/>
</dbReference>
<sequence length="285" mass="31511">MARERTSMFEDIILAANKLPWWACFILAAVSYVILDYIASRPLPDITGDPMRIADVVAPTLVSHMAFFGKIILPLAFGFAGIASAINAYRQKKLFADVQSRPRASTLQAMSWQEFERLVAEHFRRQGFSVTRNGGAGPDGGVDLDLRKGEEIHLVQCKQWKAYKVGVQPVREFYGIMSARGAAGGFFITSGTYTTDARTFAHGLNLELIDGQRLLALIDQTRLHDVGQDASAFVPPADDTPLCPRCSARMTMRTARKGPWAGREFWGCVNFPGCKGTRTMDVDKT</sequence>